<comment type="caution">
    <text evidence="1">The sequence shown here is derived from an EMBL/GenBank/DDBJ whole genome shotgun (WGS) entry which is preliminary data.</text>
</comment>
<gene>
    <name evidence="1" type="ORF">E2562_003113</name>
</gene>
<proteinExistence type="predicted"/>
<reference evidence="1 2" key="1">
    <citation type="submission" date="2019-11" db="EMBL/GenBank/DDBJ databases">
        <title>Whole genome sequence of Oryza granulata.</title>
        <authorList>
            <person name="Li W."/>
        </authorList>
    </citation>
    <scope>NUCLEOTIDE SEQUENCE [LARGE SCALE GENOMIC DNA]</scope>
    <source>
        <strain evidence="2">cv. Menghai</strain>
        <tissue evidence="1">Leaf</tissue>
    </source>
</reference>
<protein>
    <submittedName>
        <fullName evidence="1">Uncharacterized protein</fullName>
    </submittedName>
</protein>
<evidence type="ECO:0000313" key="1">
    <source>
        <dbReference type="EMBL" id="KAF0921312.1"/>
    </source>
</evidence>
<accession>A0A6G1EA58</accession>
<sequence length="68" mass="7670">MAGDDAGWWRSTMHDRWGATVTVKLMAPRRGKPVMTIRWRADTDEGRATPQAMERNRALGNIEKMGVA</sequence>
<organism evidence="1 2">
    <name type="scientific">Oryza meyeriana var. granulata</name>
    <dbReference type="NCBI Taxonomy" id="110450"/>
    <lineage>
        <taxon>Eukaryota</taxon>
        <taxon>Viridiplantae</taxon>
        <taxon>Streptophyta</taxon>
        <taxon>Embryophyta</taxon>
        <taxon>Tracheophyta</taxon>
        <taxon>Spermatophyta</taxon>
        <taxon>Magnoliopsida</taxon>
        <taxon>Liliopsida</taxon>
        <taxon>Poales</taxon>
        <taxon>Poaceae</taxon>
        <taxon>BOP clade</taxon>
        <taxon>Oryzoideae</taxon>
        <taxon>Oryzeae</taxon>
        <taxon>Oryzinae</taxon>
        <taxon>Oryza</taxon>
        <taxon>Oryza meyeriana</taxon>
    </lineage>
</organism>
<dbReference type="EMBL" id="SPHZ02000004">
    <property type="protein sequence ID" value="KAF0921312.1"/>
    <property type="molecule type" value="Genomic_DNA"/>
</dbReference>
<dbReference type="Proteomes" id="UP000479710">
    <property type="component" value="Unassembled WGS sequence"/>
</dbReference>
<evidence type="ECO:0000313" key="2">
    <source>
        <dbReference type="Proteomes" id="UP000479710"/>
    </source>
</evidence>
<name>A0A6G1EA58_9ORYZ</name>
<dbReference type="AlphaFoldDB" id="A0A6G1EA58"/>
<keyword evidence="2" id="KW-1185">Reference proteome</keyword>